<dbReference type="HOGENOM" id="CLU_361985_0_0_9"/>
<keyword evidence="3" id="KW-1185">Reference proteome</keyword>
<evidence type="ECO:0000313" key="2">
    <source>
        <dbReference type="EMBL" id="AGA69062.1"/>
    </source>
</evidence>
<dbReference type="AlphaFoldDB" id="L0F7A9"/>
<evidence type="ECO:0000313" key="3">
    <source>
        <dbReference type="Proteomes" id="UP000010797"/>
    </source>
</evidence>
<gene>
    <name evidence="2" type="ordered locus">Desdi_1569</name>
</gene>
<dbReference type="Pfam" id="PF04122">
    <property type="entry name" value="CW_binding_2"/>
    <property type="match status" value="3"/>
</dbReference>
<dbReference type="PANTHER" id="PTHR30032">
    <property type="entry name" value="N-ACETYLMURAMOYL-L-ALANINE AMIDASE-RELATED"/>
    <property type="match status" value="1"/>
</dbReference>
<dbReference type="KEGG" id="ddl:Desdi_1569"/>
<dbReference type="OrthoDB" id="9811934at2"/>
<organism evidence="2 3">
    <name type="scientific">Desulfitobacterium dichloroeliminans (strain LMG P-21439 / DCA1)</name>
    <dbReference type="NCBI Taxonomy" id="871963"/>
    <lineage>
        <taxon>Bacteria</taxon>
        <taxon>Bacillati</taxon>
        <taxon>Bacillota</taxon>
        <taxon>Clostridia</taxon>
        <taxon>Eubacteriales</taxon>
        <taxon>Desulfitobacteriaceae</taxon>
        <taxon>Desulfitobacterium</taxon>
    </lineage>
</organism>
<feature type="signal peptide" evidence="1">
    <location>
        <begin position="1"/>
        <end position="37"/>
    </location>
</feature>
<dbReference type="STRING" id="871963.Desdi_1569"/>
<keyword evidence="1" id="KW-0732">Signal</keyword>
<dbReference type="Gene3D" id="3.40.50.12090">
    <property type="match status" value="2"/>
</dbReference>
<dbReference type="PANTHER" id="PTHR30032:SF8">
    <property type="entry name" value="GERMINATION-SPECIFIC N-ACETYLMURAMOYL-L-ALANINE AMIDASE"/>
    <property type="match status" value="1"/>
</dbReference>
<reference evidence="3" key="1">
    <citation type="submission" date="2012-02" db="EMBL/GenBank/DDBJ databases">
        <title>Complete sequence of Desulfitobacterium dichloroeliminans LMG P-21439.</title>
        <authorList>
            <person name="Lucas S."/>
            <person name="Han J."/>
            <person name="Lapidus A."/>
            <person name="Cheng J.-F."/>
            <person name="Goodwin L."/>
            <person name="Pitluck S."/>
            <person name="Peters L."/>
            <person name="Ovchinnikova G."/>
            <person name="Teshima H."/>
            <person name="Detter J.C."/>
            <person name="Han C."/>
            <person name="Tapia R."/>
            <person name="Land M."/>
            <person name="Hauser L."/>
            <person name="Kyrpides N."/>
            <person name="Ivanova N."/>
            <person name="Pagani I."/>
            <person name="Kruse T."/>
            <person name="de Vos W.M."/>
            <person name="Boon N."/>
            <person name="Smidt H."/>
            <person name="Woyke T."/>
        </authorList>
    </citation>
    <scope>NUCLEOTIDE SEQUENCE [LARGE SCALE GENOMIC DNA]</scope>
    <source>
        <strain evidence="3">LMG P-21439 / DCA1</strain>
    </source>
</reference>
<name>L0F7A9_DESDL</name>
<dbReference type="eggNOG" id="COG2247">
    <property type="taxonomic scope" value="Bacteria"/>
</dbReference>
<dbReference type="InterPro" id="IPR007253">
    <property type="entry name" value="Cell_wall-bd_2"/>
</dbReference>
<sequence>MSVIKEIGLYQNIQKRVRELTLLAVFFLLLIPSTALAASSPTVEYIGGSNWEVFNAVDQTRDGGYVVVGHSSSNNGHLEGLNKKHSDAIIVKFSNQAEVQWVKTFGGSSIDSFQSVRQTKDGGYIAAGSSYSVDMDMLNSRKMIREEGQDNLNGDAIIVKFSPTGEVEWSRDFGGGQLDVFNAVVETEAGSFLVVGESGSIDGDLAKISQGNSDAIYASYDRSGKFMGAYSFGGSSDDGFNDLVLLADGSQVAVGHSGSQDGDMQGTGTSLLKGIIVKIGADLRLTWKTSVDLTDPEYQRLIYSSSNGFQDIKATADQGFIVVGKGTYVERKTDGSSNVNEEGWIGKFDSAGQVEWYDTYKNQAYTRFSGVAQGQDGTYTVVGDSYMPEAKKIIALRYDAQGVRLWDKEDVGSRNRYLMNLLALGDRYVAVGSKYIQGRSDEGLLYIGNFEEANGKLIMAPNTSTDSTTENATQIQVKDVERLGGDNRYETAVAISKRGWEKAEQVFLVNGNNFPDALVGSSLAYQKNAPILITPSERLDLSTSAEIQRLGAQTITILGNYTSVSRAIEEQLKQSYQVIRISGPEVFDTAVKVGEELRKLSSFDTVIIATQDNFPDTLAIAPYAAKEGIPILFTHRDSLRDDTKQAIKDWGIENVIISGGLGVVSMAVDLELDALGVTINRLGGDDRYDTALEIAKHFQTRSPYNAISVATGENYPDALTGAVWAAKNNTPLILVRVNGAKDTVVEYLNTLSLDKAFVFGGIGVVSDHVIRK</sequence>
<proteinExistence type="predicted"/>
<dbReference type="Proteomes" id="UP000010797">
    <property type="component" value="Chromosome"/>
</dbReference>
<protein>
    <submittedName>
        <fullName evidence="2">Cell wall-binding protein</fullName>
    </submittedName>
</protein>
<dbReference type="InterPro" id="IPR051922">
    <property type="entry name" value="Bact_Sporulation_Assoc"/>
</dbReference>
<dbReference type="EMBL" id="CP003344">
    <property type="protein sequence ID" value="AGA69062.1"/>
    <property type="molecule type" value="Genomic_DNA"/>
</dbReference>
<feature type="chain" id="PRO_5003941262" evidence="1">
    <location>
        <begin position="38"/>
        <end position="772"/>
    </location>
</feature>
<dbReference type="RefSeq" id="WP_015262052.1">
    <property type="nucleotide sequence ID" value="NC_019903.1"/>
</dbReference>
<evidence type="ECO:0000256" key="1">
    <source>
        <dbReference type="SAM" id="SignalP"/>
    </source>
</evidence>
<accession>L0F7A9</accession>